<dbReference type="AlphaFoldDB" id="A0A378RIZ3"/>
<proteinExistence type="predicted"/>
<dbReference type="EMBL" id="UGQL01000001">
    <property type="protein sequence ID" value="STZ27026.1"/>
    <property type="molecule type" value="Genomic_DNA"/>
</dbReference>
<feature type="transmembrane region" description="Helical" evidence="1">
    <location>
        <begin position="149"/>
        <end position="172"/>
    </location>
</feature>
<feature type="transmembrane region" description="Helical" evidence="1">
    <location>
        <begin position="213"/>
        <end position="237"/>
    </location>
</feature>
<dbReference type="Proteomes" id="UP000255024">
    <property type="component" value="Unassembled WGS sequence"/>
</dbReference>
<dbReference type="PANTHER" id="PTHR37314:SF4">
    <property type="entry name" value="UPF0700 TRANSMEMBRANE PROTEIN YOAK"/>
    <property type="match status" value="1"/>
</dbReference>
<dbReference type="PANTHER" id="PTHR37314">
    <property type="entry name" value="SLR0142 PROTEIN"/>
    <property type="match status" value="1"/>
</dbReference>
<protein>
    <submittedName>
        <fullName evidence="2">Predicted membrane protein</fullName>
    </submittedName>
</protein>
<name>A0A378RIZ3_MYROD</name>
<gene>
    <name evidence="2" type="ORF">NCTC11179_00553</name>
</gene>
<feature type="transmembrane region" description="Helical" evidence="1">
    <location>
        <begin position="93"/>
        <end position="112"/>
    </location>
</feature>
<evidence type="ECO:0000256" key="1">
    <source>
        <dbReference type="SAM" id="Phobius"/>
    </source>
</evidence>
<dbReference type="RefSeq" id="WP_115090049.1">
    <property type="nucleotide sequence ID" value="NZ_CP068107.1"/>
</dbReference>
<dbReference type="Pfam" id="PF06912">
    <property type="entry name" value="DUF1275"/>
    <property type="match status" value="1"/>
</dbReference>
<feature type="transmembrane region" description="Helical" evidence="1">
    <location>
        <begin position="119"/>
        <end position="137"/>
    </location>
</feature>
<sequence length="248" mass="28256">MFRHQGKNRAYSHNLKLASVLSCVAGIVNSVGVLGLHTLTTNVTGHFAFFAEEVIEENYNRAIVYLVYTFFFLLGSFVSSLIMEWVLKHKPEVSYVIPIVLEMALLVGLSIIDINAPQALVKYSVFTALILLFAMGVQNSLVTRVSGAIVRTTHLTGLFTDLGIVLSQLFFYKNRSERIKLYRSIFLMLAIIGCFFIGCVAGGFLYFHYQFKTLLLAALLLLFALWYDQLLMSYYALRRKIQKRDFRF</sequence>
<accession>A0A378RIZ3</accession>
<keyword evidence="1" id="KW-1133">Transmembrane helix</keyword>
<reference evidence="2 3" key="1">
    <citation type="submission" date="2018-06" db="EMBL/GenBank/DDBJ databases">
        <authorList>
            <consortium name="Pathogen Informatics"/>
            <person name="Doyle S."/>
        </authorList>
    </citation>
    <scope>NUCLEOTIDE SEQUENCE [LARGE SCALE GENOMIC DNA]</scope>
    <source>
        <strain evidence="2 3">NCTC11179</strain>
    </source>
</reference>
<evidence type="ECO:0000313" key="3">
    <source>
        <dbReference type="Proteomes" id="UP000255024"/>
    </source>
</evidence>
<keyword evidence="1" id="KW-0812">Transmembrane</keyword>
<feature type="transmembrane region" description="Helical" evidence="1">
    <location>
        <begin position="184"/>
        <end position="207"/>
    </location>
</feature>
<evidence type="ECO:0000313" key="2">
    <source>
        <dbReference type="EMBL" id="STZ27026.1"/>
    </source>
</evidence>
<keyword evidence="3" id="KW-1185">Reference proteome</keyword>
<keyword evidence="1" id="KW-0472">Membrane</keyword>
<dbReference type="InterPro" id="IPR010699">
    <property type="entry name" value="DUF1275"/>
</dbReference>
<organism evidence="2 3">
    <name type="scientific">Myroides odoratus</name>
    <name type="common">Flavobacterium odoratum</name>
    <dbReference type="NCBI Taxonomy" id="256"/>
    <lineage>
        <taxon>Bacteria</taxon>
        <taxon>Pseudomonadati</taxon>
        <taxon>Bacteroidota</taxon>
        <taxon>Flavobacteriia</taxon>
        <taxon>Flavobacteriales</taxon>
        <taxon>Flavobacteriaceae</taxon>
        <taxon>Myroides</taxon>
    </lineage>
</organism>
<feature type="transmembrane region" description="Helical" evidence="1">
    <location>
        <begin position="63"/>
        <end position="87"/>
    </location>
</feature>